<reference evidence="2 3" key="1">
    <citation type="journal article" date="2004" name="Nature">
        <title>Genome evolution in yeasts.</title>
        <authorList>
            <consortium name="Genolevures"/>
            <person name="Dujon B."/>
            <person name="Sherman D."/>
            <person name="Fischer G."/>
            <person name="Durrens P."/>
            <person name="Casaregola S."/>
            <person name="Lafontaine I."/>
            <person name="de Montigny J."/>
            <person name="Marck C."/>
            <person name="Neuveglise C."/>
            <person name="Talla E."/>
            <person name="Goffard N."/>
            <person name="Frangeul L."/>
            <person name="Aigle M."/>
            <person name="Anthouard V."/>
            <person name="Babour A."/>
            <person name="Barbe V."/>
            <person name="Barnay S."/>
            <person name="Blanchin S."/>
            <person name="Beckerich J.M."/>
            <person name="Beyne E."/>
            <person name="Bleykasten C."/>
            <person name="Boisrame A."/>
            <person name="Boyer J."/>
            <person name="Cattolico L."/>
            <person name="Confanioleri F."/>
            <person name="de Daruvar A."/>
            <person name="Despons L."/>
            <person name="Fabre E."/>
            <person name="Fairhead C."/>
            <person name="Ferry-Dumazet H."/>
            <person name="Groppi A."/>
            <person name="Hantraye F."/>
            <person name="Hennequin C."/>
            <person name="Jauniaux N."/>
            <person name="Joyet P."/>
            <person name="Kachouri R."/>
            <person name="Kerrest A."/>
            <person name="Koszul R."/>
            <person name="Lemaire M."/>
            <person name="Lesur I."/>
            <person name="Ma L."/>
            <person name="Muller H."/>
            <person name="Nicaud J.M."/>
            <person name="Nikolski M."/>
            <person name="Oztas S."/>
            <person name="Ozier-Kalogeropoulos O."/>
            <person name="Pellenz S."/>
            <person name="Potier S."/>
            <person name="Richard G.F."/>
            <person name="Straub M.L."/>
            <person name="Suleau A."/>
            <person name="Swennene D."/>
            <person name="Tekaia F."/>
            <person name="Wesolowski-Louvel M."/>
            <person name="Westhof E."/>
            <person name="Wirth B."/>
            <person name="Zeniou-Meyer M."/>
            <person name="Zivanovic I."/>
            <person name="Bolotin-Fukuhara M."/>
            <person name="Thierry A."/>
            <person name="Bouchier C."/>
            <person name="Caudron B."/>
            <person name="Scarpelli C."/>
            <person name="Gaillardin C."/>
            <person name="Weissenbach J."/>
            <person name="Wincker P."/>
            <person name="Souciet J.L."/>
        </authorList>
    </citation>
    <scope>NUCLEOTIDE SEQUENCE [LARGE SCALE GENOMIC DNA]</scope>
    <source>
        <strain evidence="3">ATCC 36239 / CBS 767 / BCRC 21394 / JCM 1990 / NBRC 0083 / IGC 2968</strain>
    </source>
</reference>
<evidence type="ECO:0000313" key="2">
    <source>
        <dbReference type="EMBL" id="CAG88513.1"/>
    </source>
</evidence>
<evidence type="ECO:0000313" key="3">
    <source>
        <dbReference type="Proteomes" id="UP000000599"/>
    </source>
</evidence>
<dbReference type="VEuPathDB" id="FungiDB:DEHA2E21472g"/>
<dbReference type="GeneID" id="2902356"/>
<dbReference type="EMBL" id="CR382137">
    <property type="protein sequence ID" value="CAG88513.1"/>
    <property type="molecule type" value="Genomic_DNA"/>
</dbReference>
<sequence length="143" mass="15440">MTEPCPAVKLTESTPKNEAEEYFDQYQKTKADSSATVGNEDGTISQEPKATQDMQLDVPQKKERNNNSDDDDDDDDDSSDVTSATISEQGSGYERNSNECTECAIDLIGCFGLFDSCCPSTGEGFITNLGVFCGNIIVGCCKC</sequence>
<dbReference type="Proteomes" id="UP000000599">
    <property type="component" value="Chromosome E"/>
</dbReference>
<feature type="compositionally biased region" description="Polar residues" evidence="1">
    <location>
        <begin position="81"/>
        <end position="96"/>
    </location>
</feature>
<dbReference type="InParanoid" id="Q6BNI3"/>
<feature type="region of interest" description="Disordered" evidence="1">
    <location>
        <begin position="1"/>
        <end position="96"/>
    </location>
</feature>
<accession>Q6BNI3</accession>
<dbReference type="RefSeq" id="XP_460237.1">
    <property type="nucleotide sequence ID" value="XM_460237.1"/>
</dbReference>
<proteinExistence type="predicted"/>
<dbReference type="AlphaFoldDB" id="Q6BNI3"/>
<dbReference type="KEGG" id="dha:DEHA2E21472g"/>
<dbReference type="OMA" id="RESNECT"/>
<evidence type="ECO:0000256" key="1">
    <source>
        <dbReference type="SAM" id="MobiDB-lite"/>
    </source>
</evidence>
<keyword evidence="3" id="KW-1185">Reference proteome</keyword>
<name>Q6BNI3_DEBHA</name>
<dbReference type="eggNOG" id="ENOG502RN81">
    <property type="taxonomic scope" value="Eukaryota"/>
</dbReference>
<gene>
    <name evidence="2" type="ordered locus">DEHA2E21472g</name>
</gene>
<organism evidence="2 3">
    <name type="scientific">Debaryomyces hansenii (strain ATCC 36239 / CBS 767 / BCRC 21394 / JCM 1990 / NBRC 0083 / IGC 2968)</name>
    <name type="common">Yeast</name>
    <name type="synonym">Torulaspora hansenii</name>
    <dbReference type="NCBI Taxonomy" id="284592"/>
    <lineage>
        <taxon>Eukaryota</taxon>
        <taxon>Fungi</taxon>
        <taxon>Dikarya</taxon>
        <taxon>Ascomycota</taxon>
        <taxon>Saccharomycotina</taxon>
        <taxon>Pichiomycetes</taxon>
        <taxon>Debaryomycetaceae</taxon>
        <taxon>Debaryomyces</taxon>
    </lineage>
</organism>
<protein>
    <submittedName>
        <fullName evidence="2">DEHA2E21472p</fullName>
    </submittedName>
</protein>
<feature type="compositionally biased region" description="Acidic residues" evidence="1">
    <location>
        <begin position="68"/>
        <end position="79"/>
    </location>
</feature>
<feature type="compositionally biased region" description="Polar residues" evidence="1">
    <location>
        <begin position="26"/>
        <end position="54"/>
    </location>
</feature>
<dbReference type="OrthoDB" id="4090086at2759"/>
<dbReference type="HOGENOM" id="CLU_135147_0_0_1"/>